<dbReference type="PANTHER" id="PTHR34235">
    <property type="entry name" value="SLR1203 PROTEIN-RELATED"/>
    <property type="match status" value="1"/>
</dbReference>
<sequence length="160" mass="17674">MDRPSLSDDIVAWAEEQAAALGARGELSNVLDWENLAEKFEGVGRSHIRAVEGLLMQTLAHLLKRVSAPLAPTSTHWREENVTFQITAWSAYEPSMRQRLNWDKIWKAAFNAAEARLGAYGNALLPGLPNACPLDPADLLAERFDLDRALRTLAAPVASR</sequence>
<dbReference type="Pfam" id="PF01724">
    <property type="entry name" value="DUF29"/>
    <property type="match status" value="1"/>
</dbReference>
<gene>
    <name evidence="1" type="ORF">NBEOAGPD_2624</name>
</gene>
<dbReference type="RefSeq" id="WP_238303393.1">
    <property type="nucleotide sequence ID" value="NZ_BPQM01000062.1"/>
</dbReference>
<comment type="caution">
    <text evidence="1">The sequence shown here is derived from an EMBL/GenBank/DDBJ whole genome shotgun (WGS) entry which is preliminary data.</text>
</comment>
<dbReference type="Proteomes" id="UP001055108">
    <property type="component" value="Unassembled WGS sequence"/>
</dbReference>
<dbReference type="Gene3D" id="1.20.1220.20">
    <property type="entry name" value="Uncharcterised protein PF01724"/>
    <property type="match status" value="1"/>
</dbReference>
<organism evidence="1 2">
    <name type="scientific">Methylobacterium gregans</name>
    <dbReference type="NCBI Taxonomy" id="374424"/>
    <lineage>
        <taxon>Bacteria</taxon>
        <taxon>Pseudomonadati</taxon>
        <taxon>Pseudomonadota</taxon>
        <taxon>Alphaproteobacteria</taxon>
        <taxon>Hyphomicrobiales</taxon>
        <taxon>Methylobacteriaceae</taxon>
        <taxon>Methylobacterium</taxon>
    </lineage>
</organism>
<reference evidence="1" key="2">
    <citation type="submission" date="2021-08" db="EMBL/GenBank/DDBJ databases">
        <authorList>
            <person name="Tani A."/>
            <person name="Ola A."/>
            <person name="Ogura Y."/>
            <person name="Katsura K."/>
            <person name="Hayashi T."/>
        </authorList>
    </citation>
    <scope>NUCLEOTIDE SEQUENCE</scope>
    <source>
        <strain evidence="1">NBRC 103626</strain>
    </source>
</reference>
<keyword evidence="2" id="KW-1185">Reference proteome</keyword>
<dbReference type="PANTHER" id="PTHR34235:SF4">
    <property type="entry name" value="SLR0291 PROTEIN"/>
    <property type="match status" value="1"/>
</dbReference>
<reference evidence="1" key="1">
    <citation type="journal article" date="2016" name="Front. Microbiol.">
        <title>Genome Sequence of the Piezophilic, Mesophilic Sulfate-Reducing Bacterium Desulfovibrio indicus J2T.</title>
        <authorList>
            <person name="Cao J."/>
            <person name="Maignien L."/>
            <person name="Shao Z."/>
            <person name="Alain K."/>
            <person name="Jebbar M."/>
        </authorList>
    </citation>
    <scope>NUCLEOTIDE SEQUENCE</scope>
    <source>
        <strain evidence="1">NBRC 103626</strain>
    </source>
</reference>
<proteinExistence type="predicted"/>
<dbReference type="AlphaFoldDB" id="A0AA37MBN6"/>
<dbReference type="InterPro" id="IPR002636">
    <property type="entry name" value="DUF29"/>
</dbReference>
<evidence type="ECO:0000313" key="2">
    <source>
        <dbReference type="Proteomes" id="UP001055108"/>
    </source>
</evidence>
<accession>A0AA37MBN6</accession>
<name>A0AA37MBN6_9HYPH</name>
<dbReference type="EMBL" id="BPQM01000062">
    <property type="protein sequence ID" value="GJD79398.1"/>
    <property type="molecule type" value="Genomic_DNA"/>
</dbReference>
<evidence type="ECO:0008006" key="3">
    <source>
        <dbReference type="Google" id="ProtNLM"/>
    </source>
</evidence>
<protein>
    <recommendedName>
        <fullName evidence="3">DUF29 domain-containing protein</fullName>
    </recommendedName>
</protein>
<evidence type="ECO:0000313" key="1">
    <source>
        <dbReference type="EMBL" id="GJD79398.1"/>
    </source>
</evidence>